<feature type="transmembrane region" description="Helical" evidence="2">
    <location>
        <begin position="243"/>
        <end position="265"/>
    </location>
</feature>
<keyword evidence="2" id="KW-0472">Membrane</keyword>
<name>A0ABX0Y294_9ACTN</name>
<feature type="transmembrane region" description="Helical" evidence="2">
    <location>
        <begin position="211"/>
        <end position="231"/>
    </location>
</feature>
<feature type="transmembrane region" description="Helical" evidence="2">
    <location>
        <begin position="168"/>
        <end position="191"/>
    </location>
</feature>
<protein>
    <submittedName>
        <fullName evidence="3">Uncharacterized protein</fullName>
    </submittedName>
</protein>
<evidence type="ECO:0000313" key="3">
    <source>
        <dbReference type="EMBL" id="NJC71558.1"/>
    </source>
</evidence>
<organism evidence="3 4">
    <name type="scientific">Planosporangium thailandense</name>
    <dbReference type="NCBI Taxonomy" id="765197"/>
    <lineage>
        <taxon>Bacteria</taxon>
        <taxon>Bacillati</taxon>
        <taxon>Actinomycetota</taxon>
        <taxon>Actinomycetes</taxon>
        <taxon>Micromonosporales</taxon>
        <taxon>Micromonosporaceae</taxon>
        <taxon>Planosporangium</taxon>
    </lineage>
</organism>
<proteinExistence type="predicted"/>
<accession>A0ABX0Y294</accession>
<dbReference type="Proteomes" id="UP000722989">
    <property type="component" value="Unassembled WGS sequence"/>
</dbReference>
<dbReference type="EMBL" id="JAATVY010000012">
    <property type="protein sequence ID" value="NJC71558.1"/>
    <property type="molecule type" value="Genomic_DNA"/>
</dbReference>
<evidence type="ECO:0000313" key="4">
    <source>
        <dbReference type="Proteomes" id="UP000722989"/>
    </source>
</evidence>
<feature type="region of interest" description="Disordered" evidence="1">
    <location>
        <begin position="1"/>
        <end position="39"/>
    </location>
</feature>
<evidence type="ECO:0000256" key="2">
    <source>
        <dbReference type="SAM" id="Phobius"/>
    </source>
</evidence>
<comment type="caution">
    <text evidence="3">The sequence shown here is derived from an EMBL/GenBank/DDBJ whole genome shotgun (WGS) entry which is preliminary data.</text>
</comment>
<feature type="transmembrane region" description="Helical" evidence="2">
    <location>
        <begin position="285"/>
        <end position="309"/>
    </location>
</feature>
<feature type="region of interest" description="Disordered" evidence="1">
    <location>
        <begin position="317"/>
        <end position="342"/>
    </location>
</feature>
<keyword evidence="2" id="KW-1133">Transmembrane helix</keyword>
<keyword evidence="4" id="KW-1185">Reference proteome</keyword>
<feature type="transmembrane region" description="Helical" evidence="2">
    <location>
        <begin position="141"/>
        <end position="161"/>
    </location>
</feature>
<feature type="transmembrane region" description="Helical" evidence="2">
    <location>
        <begin position="80"/>
        <end position="102"/>
    </location>
</feature>
<reference evidence="3 4" key="1">
    <citation type="submission" date="2020-03" db="EMBL/GenBank/DDBJ databases">
        <title>WGS of the type strain of Planosporangium spp.</title>
        <authorList>
            <person name="Thawai C."/>
        </authorList>
    </citation>
    <scope>NUCLEOTIDE SEQUENCE [LARGE SCALE GENOMIC DNA]</scope>
    <source>
        <strain evidence="3 4">TBRC 5610</strain>
    </source>
</reference>
<sequence>MTHPRSLTPADDATGPEADVASASGRPEPATDEPVAEGAPRGGRAAAVLAVLGVAWLAATLWSAHATLTRSGGLQALNEAALALPAIFTASLVAGVAVGFAAAQLSGPRVPRAVAGLGGGLVIGLAVAALILLGYGSTSALVVLAAAMAATSLIGGAASIVRPPAIVGATVAGSLAWVVLSLLEAGLYNRLLKLLGAGTSVASQVTATHRLALAAAVCGGIVAGVVAYRYLRRRPDGLGWPAYLAAGAGPGVLLLVADLVTLIAGGRLRSLAAASSEADRAALTWASNVGLNTALVVLFVGAITSTIAFGRTLGPSAPEAEPAAATPQSGSQAPEAGPDQTS</sequence>
<feature type="transmembrane region" description="Helical" evidence="2">
    <location>
        <begin position="114"/>
        <end position="135"/>
    </location>
</feature>
<gene>
    <name evidence="3" type="ORF">HC031_17795</name>
</gene>
<dbReference type="RefSeq" id="WP_167926463.1">
    <property type="nucleotide sequence ID" value="NZ_JAATVY010000012.1"/>
</dbReference>
<keyword evidence="2" id="KW-0812">Transmembrane</keyword>
<evidence type="ECO:0000256" key="1">
    <source>
        <dbReference type="SAM" id="MobiDB-lite"/>
    </source>
</evidence>
<feature type="transmembrane region" description="Helical" evidence="2">
    <location>
        <begin position="46"/>
        <end position="68"/>
    </location>
</feature>